<dbReference type="Gene3D" id="3.30.70.20">
    <property type="match status" value="1"/>
</dbReference>
<dbReference type="InterPro" id="IPR017896">
    <property type="entry name" value="4Fe4S_Fe-S-bd"/>
</dbReference>
<dbReference type="InterPro" id="IPR041414">
    <property type="entry name" value="Raco-like_middle"/>
</dbReference>
<evidence type="ECO:0000259" key="1">
    <source>
        <dbReference type="PROSITE" id="PS51379"/>
    </source>
</evidence>
<dbReference type="PATRIC" id="fig|1706436.3.peg.704"/>
<dbReference type="InterPro" id="IPR027980">
    <property type="entry name" value="RACo_C"/>
</dbReference>
<evidence type="ECO:0000313" key="3">
    <source>
        <dbReference type="EMBL" id="KYC47745.1"/>
    </source>
</evidence>
<organism evidence="3 5">
    <name type="scientific">Candidatus Methanofastidiosum methylothiophilum</name>
    <dbReference type="NCBI Taxonomy" id="1705564"/>
    <lineage>
        <taxon>Archaea</taxon>
        <taxon>Methanobacteriati</taxon>
        <taxon>Methanobacteriota</taxon>
        <taxon>Stenosarchaea group</taxon>
        <taxon>Candidatus Methanofastidiosia</taxon>
        <taxon>Candidatus Methanofastidiosales</taxon>
        <taxon>Candidatus Methanofastidiosaceae</taxon>
        <taxon>Candidatus Methanofastidiosum</taxon>
    </lineage>
</organism>
<accession>A0A150IL43</accession>
<dbReference type="Gene3D" id="3.30.420.480">
    <property type="entry name" value="Domain of unknown function (DUF4445)"/>
    <property type="match status" value="1"/>
</dbReference>
<dbReference type="Pfam" id="PF14574">
    <property type="entry name" value="RACo_C_ter"/>
    <property type="match status" value="1"/>
</dbReference>
<dbReference type="Pfam" id="PF17651">
    <property type="entry name" value="Raco_middle"/>
    <property type="match status" value="1"/>
</dbReference>
<dbReference type="EMBL" id="LNGF01000017">
    <property type="protein sequence ID" value="KYC47745.1"/>
    <property type="molecule type" value="Genomic_DNA"/>
</dbReference>
<comment type="caution">
    <text evidence="3">The sequence shown here is derived from an EMBL/GenBank/DDBJ whole genome shotgun (WGS) entry which is preliminary data.</text>
</comment>
<protein>
    <submittedName>
        <fullName evidence="3">Electron transport complex subunit RsxB</fullName>
    </submittedName>
</protein>
<dbReference type="PROSITE" id="PS51379">
    <property type="entry name" value="4FE4S_FER_2"/>
    <property type="match status" value="2"/>
</dbReference>
<dbReference type="GO" id="GO:0016491">
    <property type="term" value="F:oxidoreductase activity"/>
    <property type="evidence" value="ECO:0007669"/>
    <property type="project" value="UniProtKB-ARBA"/>
</dbReference>
<dbReference type="PATRIC" id="fig|1706437.3.peg.924"/>
<dbReference type="PANTHER" id="PTHR42895:SF2">
    <property type="entry name" value="IRON-SULFUR CLUSTER PROTEIN"/>
    <property type="match status" value="1"/>
</dbReference>
<evidence type="ECO:0000313" key="4">
    <source>
        <dbReference type="EMBL" id="KYC50516.1"/>
    </source>
</evidence>
<name>A0A150ISC1_9EURY</name>
<dbReference type="Pfam" id="PF12838">
    <property type="entry name" value="Fer4_7"/>
    <property type="match status" value="1"/>
</dbReference>
<accession>A0A150ISC1</accession>
<accession>A0A150IZV3</accession>
<dbReference type="InterPro" id="IPR043129">
    <property type="entry name" value="ATPase_NBD"/>
</dbReference>
<dbReference type="EMBL" id="LNJC01000012">
    <property type="protein sequence ID" value="KYC50516.1"/>
    <property type="molecule type" value="Genomic_DNA"/>
</dbReference>
<evidence type="ECO:0000313" key="6">
    <source>
        <dbReference type="Proteomes" id="UP000092401"/>
    </source>
</evidence>
<proteinExistence type="predicted"/>
<dbReference type="SUPFAM" id="SSF53067">
    <property type="entry name" value="Actin-like ATPase domain"/>
    <property type="match status" value="1"/>
</dbReference>
<dbReference type="PANTHER" id="PTHR42895">
    <property type="entry name" value="IRON-SULFUR CLUSTER-BINDING PROTEIN-RELATED"/>
    <property type="match status" value="1"/>
</dbReference>
<dbReference type="PROSITE" id="PS00198">
    <property type="entry name" value="4FE4S_FER_1"/>
    <property type="match status" value="1"/>
</dbReference>
<dbReference type="AlphaFoldDB" id="A0A150ISC1"/>
<dbReference type="InterPro" id="IPR042259">
    <property type="entry name" value="Raco-like_middle_sf"/>
</dbReference>
<dbReference type="NCBIfam" id="TIGR04270">
    <property type="entry name" value="Rama_corrin_act"/>
    <property type="match status" value="1"/>
</dbReference>
<dbReference type="Proteomes" id="UP000091929">
    <property type="component" value="Unassembled WGS sequence"/>
</dbReference>
<gene>
    <name evidence="3" type="primary">rsxB</name>
    <name evidence="2" type="ORF">APG10_00696</name>
    <name evidence="3" type="ORF">APG11_00914</name>
    <name evidence="4" type="ORF">APG12_00753</name>
</gene>
<dbReference type="Proteomes" id="UP000092401">
    <property type="component" value="Unassembled WGS sequence"/>
</dbReference>
<feature type="domain" description="4Fe-4S ferredoxin-type" evidence="1">
    <location>
        <begin position="505"/>
        <end position="536"/>
    </location>
</feature>
<dbReference type="InterPro" id="IPR026339">
    <property type="entry name" value="RamA_corrin_act"/>
</dbReference>
<dbReference type="SUPFAM" id="SSF54862">
    <property type="entry name" value="4Fe-4S ferredoxins"/>
    <property type="match status" value="1"/>
</dbReference>
<dbReference type="PATRIC" id="fig|1706438.3.peg.757"/>
<sequence length="542" mass="60042">MSMGIAFDIGTSGFRVQLVDLSTKKVLRTAITLRHPLPGANVMDHLNFAIKVSEDIAHKLMIDAFERILDQMNINRDRIEKIAICGNPIQLSLFEGISIKDLAYADPKYLEAEKIETQSRNAKVISSQDVGIKGMDADIFIPPAIKHEIGADALAMMLKSNFLDNKEISLVTDYGTNAEMALKVGDKIFTGSAASGPALEGQEVSCGMLASPGAISDIVLDFGWHTLVLDQNMLPQSVRVLDLWKEEFRGKKLSNVEAIGITGTGVVSVIYAGLETGVIELPYIYTKTGRLKLDENIFFTEDDLKEAGKAIGAIRAGHLTLAQEAGINLEEVKTMYMCGASGTYVDAMKSRKIGLIPPTIEKVYQVGNTSLLLAYDVLVGNYSLEELQKLADKIRSKHIMFATSKIFTDIYVQELAYWEQGMSLEKYNQMLALKNIQPLPNVKGDLQINKIVKRDIPDIGEELKVIDHIGVELFAEFENCQGCAKCERVCPERALKVEEIGEGYFKIRILSERCNGEACLKCQSSCPYKVFKFEKLTESLDR</sequence>
<evidence type="ECO:0000313" key="2">
    <source>
        <dbReference type="EMBL" id="KYC45622.1"/>
    </source>
</evidence>
<evidence type="ECO:0000313" key="5">
    <source>
        <dbReference type="Proteomes" id="UP000091929"/>
    </source>
</evidence>
<dbReference type="InterPro" id="IPR052911">
    <property type="entry name" value="Corrinoid_activation_enz"/>
</dbReference>
<dbReference type="Proteomes" id="UP000092403">
    <property type="component" value="Unassembled WGS sequence"/>
</dbReference>
<dbReference type="InterPro" id="IPR017900">
    <property type="entry name" value="4Fe4S_Fe_S_CS"/>
</dbReference>
<dbReference type="EMBL" id="LNGE01000014">
    <property type="protein sequence ID" value="KYC45622.1"/>
    <property type="molecule type" value="Genomic_DNA"/>
</dbReference>
<feature type="domain" description="4Fe-4S ferredoxin-type" evidence="1">
    <location>
        <begin position="471"/>
        <end position="500"/>
    </location>
</feature>
<reference evidence="5 6" key="1">
    <citation type="journal article" date="2016" name="ISME J.">
        <title>Chasing the elusive Euryarchaeota class WSA2: genomes reveal a uniquely fastidious methyl-reducing methanogen.</title>
        <authorList>
            <person name="Nobu M.K."/>
            <person name="Narihiro T."/>
            <person name="Kuroda K."/>
            <person name="Mei R."/>
            <person name="Liu W.T."/>
        </authorList>
    </citation>
    <scope>NUCLEOTIDE SEQUENCE [LARGE SCALE GENOMIC DNA]</scope>
    <source>
        <strain evidence="2">B03fssc0709_Meth_Bin005</strain>
        <strain evidence="3">B15fssc0709_Meth_Bin003</strain>
        <strain evidence="4">BMIXfssc0709_Meth_Bin006</strain>
    </source>
</reference>